<reference evidence="2 3" key="1">
    <citation type="submission" date="2021-03" db="EMBL/GenBank/DDBJ databases">
        <title>Aliifodinibius sp. nov., a new bacterium isolated from saline soil.</title>
        <authorList>
            <person name="Galisteo C."/>
            <person name="De La Haba R."/>
            <person name="Sanchez-Porro C."/>
            <person name="Ventosa A."/>
        </authorList>
    </citation>
    <scope>NUCLEOTIDE SEQUENCE [LARGE SCALE GENOMIC DNA]</scope>
    <source>
        <strain evidence="2 3">1BSP15-2V2</strain>
    </source>
</reference>
<evidence type="ECO:0000313" key="2">
    <source>
        <dbReference type="EMBL" id="MCW9707809.1"/>
    </source>
</evidence>
<keyword evidence="3" id="KW-1185">Reference proteome</keyword>
<comment type="caution">
    <text evidence="2">The sequence shown here is derived from an EMBL/GenBank/DDBJ whole genome shotgun (WGS) entry which is preliminary data.</text>
</comment>
<name>A0ABT3PPM9_9BACT</name>
<protein>
    <submittedName>
        <fullName evidence="2">Transposase</fullName>
    </submittedName>
</protein>
<feature type="domain" description="Transposase IS200-like" evidence="1">
    <location>
        <begin position="4"/>
        <end position="118"/>
    </location>
</feature>
<dbReference type="Gene3D" id="3.30.70.1290">
    <property type="entry name" value="Transposase IS200-like"/>
    <property type="match status" value="1"/>
</dbReference>
<dbReference type="InterPro" id="IPR036515">
    <property type="entry name" value="Transposase_17_sf"/>
</dbReference>
<gene>
    <name evidence="2" type="ORF">J6I44_13150</name>
</gene>
<sequence length="142" mass="17333">MSWVRIWVHIVFSTKNRMPFLKTRELRYKVFRHIKQNAEDKEIWLDCVNGYRDHAHCLIALGKEQTLGKVVQFIKGESSYWINENELTRHKFMWQDDYWAVSVSESHVSSLRKYIHNQEKHHKTKSFSKELREFTDKYGWKE</sequence>
<evidence type="ECO:0000313" key="3">
    <source>
        <dbReference type="Proteomes" id="UP001207918"/>
    </source>
</evidence>
<dbReference type="SMART" id="SM01321">
    <property type="entry name" value="Y1_Tnp"/>
    <property type="match status" value="1"/>
</dbReference>
<dbReference type="PANTHER" id="PTHR33360">
    <property type="entry name" value="TRANSPOSASE FOR INSERTION SEQUENCE ELEMENT IS200"/>
    <property type="match status" value="1"/>
</dbReference>
<dbReference type="SUPFAM" id="SSF143422">
    <property type="entry name" value="Transposase IS200-like"/>
    <property type="match status" value="1"/>
</dbReference>
<evidence type="ECO:0000259" key="1">
    <source>
        <dbReference type="SMART" id="SM01321"/>
    </source>
</evidence>
<proteinExistence type="predicted"/>
<dbReference type="EMBL" id="JAGGJA010000008">
    <property type="protein sequence ID" value="MCW9707809.1"/>
    <property type="molecule type" value="Genomic_DNA"/>
</dbReference>
<accession>A0ABT3PPM9</accession>
<dbReference type="Proteomes" id="UP001207918">
    <property type="component" value="Unassembled WGS sequence"/>
</dbReference>
<dbReference type="InterPro" id="IPR002686">
    <property type="entry name" value="Transposase_17"/>
</dbReference>
<dbReference type="RefSeq" id="WP_265766599.1">
    <property type="nucleotide sequence ID" value="NZ_JAGGJA010000008.1"/>
</dbReference>
<dbReference type="Pfam" id="PF01797">
    <property type="entry name" value="Y1_Tnp"/>
    <property type="match status" value="1"/>
</dbReference>
<dbReference type="PANTHER" id="PTHR33360:SF2">
    <property type="entry name" value="TRANSPOSASE FOR INSERTION SEQUENCE ELEMENT IS200"/>
    <property type="match status" value="1"/>
</dbReference>
<organism evidence="2 3">
    <name type="scientific">Fodinibius salsisoli</name>
    <dbReference type="NCBI Taxonomy" id="2820877"/>
    <lineage>
        <taxon>Bacteria</taxon>
        <taxon>Pseudomonadati</taxon>
        <taxon>Balneolota</taxon>
        <taxon>Balneolia</taxon>
        <taxon>Balneolales</taxon>
        <taxon>Balneolaceae</taxon>
        <taxon>Fodinibius</taxon>
    </lineage>
</organism>